<evidence type="ECO:0000313" key="6">
    <source>
        <dbReference type="EMBL" id="KAL5111248.1"/>
    </source>
</evidence>
<comment type="subcellular location">
    <subcellularLocation>
        <location evidence="1">Cytoplasm</location>
    </subcellularLocation>
</comment>
<protein>
    <recommendedName>
        <fullName evidence="8">WD repeat-containing protein 6</fullName>
    </recommendedName>
</protein>
<keyword evidence="7" id="KW-1185">Reference proteome</keyword>
<dbReference type="InterPro" id="IPR015943">
    <property type="entry name" value="WD40/YVTN_repeat-like_dom_sf"/>
</dbReference>
<evidence type="ECO:0008006" key="8">
    <source>
        <dbReference type="Google" id="ProtNLM"/>
    </source>
</evidence>
<dbReference type="PANTHER" id="PTHR14344:SF3">
    <property type="entry name" value="WD REPEAT-CONTAINING PROTEIN 6"/>
    <property type="match status" value="1"/>
</dbReference>
<dbReference type="Proteomes" id="UP001651158">
    <property type="component" value="Unassembled WGS sequence"/>
</dbReference>
<keyword evidence="5" id="KW-0677">Repeat</keyword>
<evidence type="ECO:0000256" key="4">
    <source>
        <dbReference type="ARBA" id="ARBA00022694"/>
    </source>
</evidence>
<proteinExistence type="predicted"/>
<evidence type="ECO:0000256" key="5">
    <source>
        <dbReference type="ARBA" id="ARBA00022737"/>
    </source>
</evidence>
<evidence type="ECO:0000313" key="7">
    <source>
        <dbReference type="Proteomes" id="UP001651158"/>
    </source>
</evidence>
<dbReference type="SUPFAM" id="SSF50978">
    <property type="entry name" value="WD40 repeat-like"/>
    <property type="match status" value="2"/>
</dbReference>
<name>A0ABR4QQA1_9CEST</name>
<dbReference type="InterPro" id="IPR051973">
    <property type="entry name" value="tRNA_Anticodon_Mtase-Reg"/>
</dbReference>
<evidence type="ECO:0000256" key="1">
    <source>
        <dbReference type="ARBA" id="ARBA00004496"/>
    </source>
</evidence>
<dbReference type="Gene3D" id="2.130.10.10">
    <property type="entry name" value="YVTN repeat-like/Quinoprotein amine dehydrogenase"/>
    <property type="match status" value="1"/>
</dbReference>
<comment type="caution">
    <text evidence="6">The sequence shown here is derived from an EMBL/GenBank/DDBJ whole genome shotgun (WGS) entry which is preliminary data.</text>
</comment>
<evidence type="ECO:0000256" key="2">
    <source>
        <dbReference type="ARBA" id="ARBA00022490"/>
    </source>
</evidence>
<dbReference type="EMBL" id="JAKROA010000001">
    <property type="protein sequence ID" value="KAL5111248.1"/>
    <property type="molecule type" value="Genomic_DNA"/>
</dbReference>
<keyword evidence="4" id="KW-0819">tRNA processing</keyword>
<dbReference type="InterPro" id="IPR036322">
    <property type="entry name" value="WD40_repeat_dom_sf"/>
</dbReference>
<keyword evidence="3" id="KW-0853">WD repeat</keyword>
<keyword evidence="2" id="KW-0963">Cytoplasm</keyword>
<accession>A0ABR4QQA1</accession>
<reference evidence="6 7" key="1">
    <citation type="journal article" date="2022" name="Front. Cell. Infect. Microbiol.">
        <title>The Genomes of Two Strains of Taenia crassiceps the Animal Model for the Study of Human Cysticercosis.</title>
        <authorList>
            <person name="Bobes R.J."/>
            <person name="Estrada K."/>
            <person name="Rios-Valencia D.G."/>
            <person name="Calderon-Gallegos A."/>
            <person name="de la Torre P."/>
            <person name="Carrero J.C."/>
            <person name="Sanchez-Flores A."/>
            <person name="Laclette J.P."/>
        </authorList>
    </citation>
    <scope>NUCLEOTIDE SEQUENCE [LARGE SCALE GENOMIC DNA]</scope>
    <source>
        <strain evidence="6">WFUcys</strain>
    </source>
</reference>
<gene>
    <name evidence="6" type="ORF">TcWFU_000802</name>
</gene>
<evidence type="ECO:0000256" key="3">
    <source>
        <dbReference type="ARBA" id="ARBA00022574"/>
    </source>
</evidence>
<sequence length="1039" mass="114942">MVIWNHTPIIALSWISDNVVLFATGNKIFTCDIKNDIIRLHSCFSSSKTVFRIMCGSSSVRCSCLDVQHLGSSLELEPSFATIVGNNLCVTCSVSGLRRWDLEPNICLVIWKQIIQIYFSSNTFWFAKEDRSVVLWSSQFNELCGSSHLRFTHWSVLHRLDAYVLDTRIPLFESRVWCVQLNNWGMVSAGEITGGNDGSLVLNRVEMPQPGVEVSIFNNGLVGCVKSVTNVPKAKQSSSVAKHSFPSDPHVRNFSTEEQSFSLNDESVMISPVLREVFIGSKGRIFAIFESGNMAILRSHNGKASELAPLQPRLSPTLSKRVSKQAEFVDKDGVHLKQNRLFPGYCVSGVHRTSRRFALGGRWGCLGIYEVIDDETLFCHDLVNLPPFQRITLIQWISERELVIGIFPNLTVYIGMNNVTSSTGLFRKTLYLERKSACSHHNELVWTTCAASWTSQEPTPLHCIIIGNRAGGIALYNLPSDSNSAALQPSWSLEHCHGREGVTAVTVIHRAIVLTAGRQHGRVRRWRIVITEDRSKVGLQLLDQVIKPSNLPWIGSFVSLPSGEVMALGFLSTKFMAIEFLPPEADCPISDGGAIHLEVDCSGGHRAWDFAYVPQDDSLIFAAIRREGLLYARQMIQRARVTHGFTRKCLIPPLHGRDINACLLLSRLGCDGQSDCLSISCYTGSEEFRLGSFTMDVQPNVAAGDCIISSRDFAPRFHSGHISSIRCIALCHQVAQNRPPTRYFMSGGGRGMLVVWRLDETGQPGLVGWVCLDTSLHDTGPLVSCPLEQKRRDTLDVCDLRIMALLAFQQREENSISVLAACSDGSIRLIRISLPCESTGWSPRFYQLADFRGGEKRSCILSLCCITQPTGGQISIAYSNTSGIVEALEIDLDNGILHKRLFTLHLEVENPTTKAMVSCAANSIVVLADHIAVAGDDGSLRMANLQGVWITRALRHFAAVVKVSTLTKQKCLLTLGADQRLLLWQVEEGIELSVLSETSLTGLGDPQNMSLLPTDGKEKAYLVMVCGSGLQLCYFEFDK</sequence>
<dbReference type="PANTHER" id="PTHR14344">
    <property type="entry name" value="WD REPEAT PROTEIN"/>
    <property type="match status" value="1"/>
</dbReference>
<organism evidence="6 7">
    <name type="scientific">Taenia crassiceps</name>
    <dbReference type="NCBI Taxonomy" id="6207"/>
    <lineage>
        <taxon>Eukaryota</taxon>
        <taxon>Metazoa</taxon>
        <taxon>Spiralia</taxon>
        <taxon>Lophotrochozoa</taxon>
        <taxon>Platyhelminthes</taxon>
        <taxon>Cestoda</taxon>
        <taxon>Eucestoda</taxon>
        <taxon>Cyclophyllidea</taxon>
        <taxon>Taeniidae</taxon>
        <taxon>Taenia</taxon>
    </lineage>
</organism>